<evidence type="ECO:0000313" key="2">
    <source>
        <dbReference type="Proteomes" id="UP000828941"/>
    </source>
</evidence>
<protein>
    <submittedName>
        <fullName evidence="1">Uncharacterized protein</fullName>
    </submittedName>
</protein>
<accession>A0ACB9KWF5</accession>
<organism evidence="1 2">
    <name type="scientific">Bauhinia variegata</name>
    <name type="common">Purple orchid tree</name>
    <name type="synonym">Phanera variegata</name>
    <dbReference type="NCBI Taxonomy" id="167791"/>
    <lineage>
        <taxon>Eukaryota</taxon>
        <taxon>Viridiplantae</taxon>
        <taxon>Streptophyta</taxon>
        <taxon>Embryophyta</taxon>
        <taxon>Tracheophyta</taxon>
        <taxon>Spermatophyta</taxon>
        <taxon>Magnoliopsida</taxon>
        <taxon>eudicotyledons</taxon>
        <taxon>Gunneridae</taxon>
        <taxon>Pentapetalae</taxon>
        <taxon>rosids</taxon>
        <taxon>fabids</taxon>
        <taxon>Fabales</taxon>
        <taxon>Fabaceae</taxon>
        <taxon>Cercidoideae</taxon>
        <taxon>Cercideae</taxon>
        <taxon>Bauhiniinae</taxon>
        <taxon>Bauhinia</taxon>
    </lineage>
</organism>
<dbReference type="EMBL" id="CM039438">
    <property type="protein sequence ID" value="KAI4301469.1"/>
    <property type="molecule type" value="Genomic_DNA"/>
</dbReference>
<gene>
    <name evidence="1" type="ORF">L6164_034747</name>
</gene>
<sequence>MEEERKFKCQYCKRVFMNSQALGGHQNAHKRERQIRARRFQFKRTILPSSSSLAACLLRSHHSQALRLPQPSPTSSFIYLFTNGTPVAAFQPLPLPLPSTPIFSIPSTSCAGASAANFPYRFYASPTQLQSADHSLAKLPDNDPSVNNVDVRLKLSI</sequence>
<dbReference type="Proteomes" id="UP000828941">
    <property type="component" value="Chromosome 13"/>
</dbReference>
<keyword evidence="2" id="KW-1185">Reference proteome</keyword>
<proteinExistence type="predicted"/>
<comment type="caution">
    <text evidence="1">The sequence shown here is derived from an EMBL/GenBank/DDBJ whole genome shotgun (WGS) entry which is preliminary data.</text>
</comment>
<evidence type="ECO:0000313" key="1">
    <source>
        <dbReference type="EMBL" id="KAI4301469.1"/>
    </source>
</evidence>
<name>A0ACB9KWF5_BAUVA</name>
<reference evidence="1 2" key="1">
    <citation type="journal article" date="2022" name="DNA Res.">
        <title>Chromosomal-level genome assembly of the orchid tree Bauhinia variegata (Leguminosae; Cercidoideae) supports the allotetraploid origin hypothesis of Bauhinia.</title>
        <authorList>
            <person name="Zhong Y."/>
            <person name="Chen Y."/>
            <person name="Zheng D."/>
            <person name="Pang J."/>
            <person name="Liu Y."/>
            <person name="Luo S."/>
            <person name="Meng S."/>
            <person name="Qian L."/>
            <person name="Wei D."/>
            <person name="Dai S."/>
            <person name="Zhou R."/>
        </authorList>
    </citation>
    <scope>NUCLEOTIDE SEQUENCE [LARGE SCALE GENOMIC DNA]</scope>
    <source>
        <strain evidence="1">BV-YZ2020</strain>
    </source>
</reference>